<gene>
    <name evidence="2" type="ORF">PPNSA23_37440</name>
</gene>
<dbReference type="PANTHER" id="PTHR35010:SF2">
    <property type="entry name" value="BLL4672 PROTEIN"/>
    <property type="match status" value="1"/>
</dbReference>
<dbReference type="Gene3D" id="3.30.450.180">
    <property type="match status" value="1"/>
</dbReference>
<dbReference type="Pfam" id="PF13560">
    <property type="entry name" value="HTH_31"/>
    <property type="match status" value="1"/>
</dbReference>
<evidence type="ECO:0000259" key="1">
    <source>
        <dbReference type="SMART" id="SM00530"/>
    </source>
</evidence>
<protein>
    <recommendedName>
        <fullName evidence="1">HTH cro/C1-type domain-containing protein</fullName>
    </recommendedName>
</protein>
<dbReference type="Pfam" id="PF17765">
    <property type="entry name" value="MLTR_LBD"/>
    <property type="match status" value="1"/>
</dbReference>
<proteinExistence type="predicted"/>
<evidence type="ECO:0000313" key="3">
    <source>
        <dbReference type="Proteomes" id="UP001628091"/>
    </source>
</evidence>
<dbReference type="InterPro" id="IPR010982">
    <property type="entry name" value="Lambda_DNA-bd_dom_sf"/>
</dbReference>
<sequence length="356" mass="40599">MAPAATQIEHARILVFAHQPDYRIEIRALRMHRAFQIGLGPRPELPSYEDLMTFLRHRCLCCYVKEIAIACLINWFQTQKYTGIFLTMIRSTAPTQRQELGDFVRSARERLLPSDIGLSLGGRRRTPGLRREEVAQLAGVSVTWYTWLEQGREMSVSPQALARLAAALRLGRAERAYMFGLAAKRDPEQAESETDHVPPAMLACVDIIASPAYVLDRSWTVLGWNAHAERLFLGWLDQPGDRNLLRYIFLHPTAPSLIRDYDNRARRVVAEFRADVSAHISDPAIYRLIDELSARSEPFKRCWHERIVLEREGGERTFDHPDDGYLCFEQVSFALAGHPDLKLAVLVPIRSEAAPR</sequence>
<dbReference type="PANTHER" id="PTHR35010">
    <property type="entry name" value="BLL4672 PROTEIN-RELATED"/>
    <property type="match status" value="1"/>
</dbReference>
<dbReference type="Proteomes" id="UP001628091">
    <property type="component" value="Unassembled WGS sequence"/>
</dbReference>
<accession>A0ABQ0H4G7</accession>
<dbReference type="Gene3D" id="1.10.260.40">
    <property type="entry name" value="lambda repressor-like DNA-binding domains"/>
    <property type="match status" value="1"/>
</dbReference>
<dbReference type="InterPro" id="IPR001387">
    <property type="entry name" value="Cro/C1-type_HTH"/>
</dbReference>
<organism evidence="2 3">
    <name type="scientific">Phyllobacterium phragmitis</name>
    <dbReference type="NCBI Taxonomy" id="2670329"/>
    <lineage>
        <taxon>Bacteria</taxon>
        <taxon>Pseudomonadati</taxon>
        <taxon>Pseudomonadota</taxon>
        <taxon>Alphaproteobacteria</taxon>
        <taxon>Hyphomicrobiales</taxon>
        <taxon>Phyllobacteriaceae</taxon>
        <taxon>Phyllobacterium</taxon>
    </lineage>
</organism>
<feature type="domain" description="HTH cro/C1-type" evidence="1">
    <location>
        <begin position="103"/>
        <end position="175"/>
    </location>
</feature>
<dbReference type="CDD" id="cd00093">
    <property type="entry name" value="HTH_XRE"/>
    <property type="match status" value="1"/>
</dbReference>
<evidence type="ECO:0000313" key="2">
    <source>
        <dbReference type="EMBL" id="GAB1583801.1"/>
    </source>
</evidence>
<name>A0ABQ0H4G7_9HYPH</name>
<dbReference type="SUPFAM" id="SSF47413">
    <property type="entry name" value="lambda repressor-like DNA-binding domains"/>
    <property type="match status" value="1"/>
</dbReference>
<comment type="caution">
    <text evidence="2">The sequence shown here is derived from an EMBL/GenBank/DDBJ whole genome shotgun (WGS) entry which is preliminary data.</text>
</comment>
<keyword evidence="3" id="KW-1185">Reference proteome</keyword>
<reference evidence="2 3" key="1">
    <citation type="submission" date="2024-10" db="EMBL/GenBank/DDBJ databases">
        <title>Isolation, draft genome sequencing and identification of Phyllobacterium sp. NSA23, isolated from leaf soil.</title>
        <authorList>
            <person name="Akita H."/>
        </authorList>
    </citation>
    <scope>NUCLEOTIDE SEQUENCE [LARGE SCALE GENOMIC DNA]</scope>
    <source>
        <strain evidence="2 3">NSA23</strain>
    </source>
</reference>
<dbReference type="EMBL" id="BAAFZP010000002">
    <property type="protein sequence ID" value="GAB1583801.1"/>
    <property type="molecule type" value="Genomic_DNA"/>
</dbReference>
<dbReference type="SMART" id="SM00530">
    <property type="entry name" value="HTH_XRE"/>
    <property type="match status" value="1"/>
</dbReference>
<dbReference type="InterPro" id="IPR041413">
    <property type="entry name" value="MLTR_LBD"/>
</dbReference>